<protein>
    <submittedName>
        <fullName evidence="9">DMT family transporter</fullName>
    </submittedName>
</protein>
<feature type="transmembrane region" description="Helical" evidence="7">
    <location>
        <begin position="38"/>
        <end position="57"/>
    </location>
</feature>
<evidence type="ECO:0000256" key="6">
    <source>
        <dbReference type="ARBA" id="ARBA00023136"/>
    </source>
</evidence>
<dbReference type="EMBL" id="CP048209">
    <property type="protein sequence ID" value="QHT59167.1"/>
    <property type="molecule type" value="Genomic_DNA"/>
</dbReference>
<sequence length="304" mass="33734">MKQEKKWVFYIGLAMVAAFWGMNFGVSRKGMETFDPVLFSFLRFAIAIPFFFLILKLKEGRIGLPLNMVPRFMLLGFFGVTVLEIMVLYSIKYTTLANASLLNVAPWPIFAALFGPFFLRERITSRLVTGGIASMVGVCFIILGGGAGLDMSSDNMLGNLLAFVVSIMGSLYNLACMPLMKRFSPLYVSTWYTAFGVLFMFPFTLPSWGKVDWLALGNNEYTAVLFNVFVCTVIGFIVWNASMLRIGATRANFFRYLVPAFAAGAGYLFFDEAFSGWQLAGTVCMAAGLVWISLERPEPTPVSA</sequence>
<feature type="transmembrane region" description="Helical" evidence="7">
    <location>
        <begin position="155"/>
        <end position="174"/>
    </location>
</feature>
<feature type="transmembrane region" description="Helical" evidence="7">
    <location>
        <begin position="253"/>
        <end position="270"/>
    </location>
</feature>
<evidence type="ECO:0000256" key="4">
    <source>
        <dbReference type="ARBA" id="ARBA00022692"/>
    </source>
</evidence>
<reference evidence="9 10" key="1">
    <citation type="submission" date="2020-01" db="EMBL/GenBank/DDBJ databases">
        <title>Paenibacillus sp. nov., isolated from tomato rhizosphere.</title>
        <authorList>
            <person name="Weon H.-Y."/>
            <person name="Lee S.A."/>
        </authorList>
    </citation>
    <scope>NUCLEOTIDE SEQUENCE [LARGE SCALE GENOMIC DNA]</scope>
    <source>
        <strain evidence="9 10">12200R-189</strain>
    </source>
</reference>
<feature type="transmembrane region" description="Helical" evidence="7">
    <location>
        <begin position="97"/>
        <end position="119"/>
    </location>
</feature>
<feature type="transmembrane region" description="Helical" evidence="7">
    <location>
        <begin position="186"/>
        <end position="209"/>
    </location>
</feature>
<evidence type="ECO:0000256" key="2">
    <source>
        <dbReference type="ARBA" id="ARBA00007362"/>
    </source>
</evidence>
<evidence type="ECO:0000256" key="3">
    <source>
        <dbReference type="ARBA" id="ARBA00022475"/>
    </source>
</evidence>
<keyword evidence="3" id="KW-1003">Cell membrane</keyword>
<comment type="subcellular location">
    <subcellularLocation>
        <location evidence="1">Cell membrane</location>
        <topology evidence="1">Multi-pass membrane protein</topology>
    </subcellularLocation>
</comment>
<keyword evidence="4 7" id="KW-0812">Transmembrane</keyword>
<feature type="domain" description="EamA" evidence="8">
    <location>
        <begin position="157"/>
        <end position="293"/>
    </location>
</feature>
<dbReference type="SUPFAM" id="SSF103481">
    <property type="entry name" value="Multidrug resistance efflux transporter EmrE"/>
    <property type="match status" value="2"/>
</dbReference>
<feature type="transmembrane region" description="Helical" evidence="7">
    <location>
        <begin position="131"/>
        <end position="149"/>
    </location>
</feature>
<dbReference type="AlphaFoldDB" id="A0A6C0FQK5"/>
<dbReference type="KEGG" id="plyc:GXP70_03760"/>
<accession>A0A6C0FQK5</accession>
<evidence type="ECO:0000313" key="9">
    <source>
        <dbReference type="EMBL" id="QHT59167.1"/>
    </source>
</evidence>
<comment type="similarity">
    <text evidence="2">Belongs to the EamA transporter family.</text>
</comment>
<proteinExistence type="inferred from homology"/>
<dbReference type="Pfam" id="PF00892">
    <property type="entry name" value="EamA"/>
    <property type="match status" value="2"/>
</dbReference>
<evidence type="ECO:0000313" key="10">
    <source>
        <dbReference type="Proteomes" id="UP000476064"/>
    </source>
</evidence>
<dbReference type="InterPro" id="IPR000620">
    <property type="entry name" value="EamA_dom"/>
</dbReference>
<dbReference type="RefSeq" id="WP_162355235.1">
    <property type="nucleotide sequence ID" value="NZ_CP048209.1"/>
</dbReference>
<evidence type="ECO:0000256" key="5">
    <source>
        <dbReference type="ARBA" id="ARBA00022989"/>
    </source>
</evidence>
<organism evidence="9 10">
    <name type="scientific">Paenibacillus lycopersici</name>
    <dbReference type="NCBI Taxonomy" id="2704462"/>
    <lineage>
        <taxon>Bacteria</taxon>
        <taxon>Bacillati</taxon>
        <taxon>Bacillota</taxon>
        <taxon>Bacilli</taxon>
        <taxon>Bacillales</taxon>
        <taxon>Paenibacillaceae</taxon>
        <taxon>Paenibacillus</taxon>
    </lineage>
</organism>
<dbReference type="Proteomes" id="UP000476064">
    <property type="component" value="Chromosome"/>
</dbReference>
<evidence type="ECO:0000256" key="1">
    <source>
        <dbReference type="ARBA" id="ARBA00004651"/>
    </source>
</evidence>
<keyword evidence="5 7" id="KW-1133">Transmembrane helix</keyword>
<dbReference type="InterPro" id="IPR050638">
    <property type="entry name" value="AA-Vitamin_Transporters"/>
</dbReference>
<keyword evidence="6 7" id="KW-0472">Membrane</keyword>
<evidence type="ECO:0000256" key="7">
    <source>
        <dbReference type="SAM" id="Phobius"/>
    </source>
</evidence>
<feature type="transmembrane region" description="Helical" evidence="7">
    <location>
        <begin position="69"/>
        <end position="91"/>
    </location>
</feature>
<dbReference type="PANTHER" id="PTHR32322">
    <property type="entry name" value="INNER MEMBRANE TRANSPORTER"/>
    <property type="match status" value="1"/>
</dbReference>
<feature type="transmembrane region" description="Helical" evidence="7">
    <location>
        <begin position="276"/>
        <end position="294"/>
    </location>
</feature>
<dbReference type="InterPro" id="IPR037185">
    <property type="entry name" value="EmrE-like"/>
</dbReference>
<evidence type="ECO:0000259" key="8">
    <source>
        <dbReference type="Pfam" id="PF00892"/>
    </source>
</evidence>
<name>A0A6C0FQK5_9BACL</name>
<keyword evidence="10" id="KW-1185">Reference proteome</keyword>
<feature type="transmembrane region" description="Helical" evidence="7">
    <location>
        <begin position="221"/>
        <end position="241"/>
    </location>
</feature>
<gene>
    <name evidence="9" type="ORF">GXP70_03760</name>
</gene>
<dbReference type="PANTHER" id="PTHR32322:SF18">
    <property type="entry name" value="S-ADENOSYLMETHIONINE_S-ADENOSYLHOMOCYSTEINE TRANSPORTER"/>
    <property type="match status" value="1"/>
</dbReference>
<feature type="domain" description="EamA" evidence="8">
    <location>
        <begin position="12"/>
        <end position="142"/>
    </location>
</feature>
<dbReference type="GO" id="GO:0005886">
    <property type="term" value="C:plasma membrane"/>
    <property type="evidence" value="ECO:0007669"/>
    <property type="project" value="UniProtKB-SubCell"/>
</dbReference>
<feature type="transmembrane region" description="Helical" evidence="7">
    <location>
        <begin position="7"/>
        <end position="26"/>
    </location>
</feature>